<sequence>MAEVVEWQTRTFEGRVAKAVRVQVPPSAPSIDAAPLIPARDSGPFGSRLSRIPIGH</sequence>
<proteinExistence type="predicted"/>
<reference evidence="3" key="1">
    <citation type="submission" date="2015-10" db="EMBL/GenBank/DDBJ databases">
        <authorList>
            <person name="Luecker S."/>
            <person name="Luecker S."/>
        </authorList>
    </citation>
    <scope>NUCLEOTIDE SEQUENCE [LARGE SCALE GENOMIC DNA]</scope>
</reference>
<evidence type="ECO:0000256" key="1">
    <source>
        <dbReference type="SAM" id="MobiDB-lite"/>
    </source>
</evidence>
<dbReference type="EMBL" id="CZPZ01000006">
    <property type="protein sequence ID" value="CUS33720.1"/>
    <property type="molecule type" value="Genomic_DNA"/>
</dbReference>
<evidence type="ECO:0000313" key="3">
    <source>
        <dbReference type="Proteomes" id="UP000198736"/>
    </source>
</evidence>
<dbReference type="AlphaFoldDB" id="A0A0S4LAP7"/>
<organism evidence="2 3">
    <name type="scientific">Candidatus Nitrospira nitrificans</name>
    <dbReference type="NCBI Taxonomy" id="1742973"/>
    <lineage>
        <taxon>Bacteria</taxon>
        <taxon>Pseudomonadati</taxon>
        <taxon>Nitrospirota</taxon>
        <taxon>Nitrospiria</taxon>
        <taxon>Nitrospirales</taxon>
        <taxon>Nitrospiraceae</taxon>
        <taxon>Nitrospira</taxon>
    </lineage>
</organism>
<keyword evidence="3" id="KW-1185">Reference proteome</keyword>
<evidence type="ECO:0000313" key="2">
    <source>
        <dbReference type="EMBL" id="CUS33720.1"/>
    </source>
</evidence>
<dbReference type="Proteomes" id="UP000198736">
    <property type="component" value="Unassembled WGS sequence"/>
</dbReference>
<name>A0A0S4LAP7_9BACT</name>
<dbReference type="STRING" id="1742973.COMA2_140045"/>
<accession>A0A0S4LAP7</accession>
<gene>
    <name evidence="2" type="ORF">COMA2_140045</name>
</gene>
<protein>
    <submittedName>
        <fullName evidence="2">Uncharacterized protein</fullName>
    </submittedName>
</protein>
<feature type="region of interest" description="Disordered" evidence="1">
    <location>
        <begin position="33"/>
        <end position="56"/>
    </location>
</feature>